<evidence type="ECO:0000256" key="1">
    <source>
        <dbReference type="SAM" id="MobiDB-lite"/>
    </source>
</evidence>
<proteinExistence type="predicted"/>
<feature type="domain" description="Endonuclease/exonuclease/phosphatase" evidence="2">
    <location>
        <begin position="1"/>
        <end position="227"/>
    </location>
</feature>
<dbReference type="InterPro" id="IPR005135">
    <property type="entry name" value="Endo/exonuclease/phosphatase"/>
</dbReference>
<protein>
    <recommendedName>
        <fullName evidence="2">Endonuclease/exonuclease/phosphatase domain-containing protein</fullName>
    </recommendedName>
</protein>
<dbReference type="Pfam" id="PF03372">
    <property type="entry name" value="Exo_endo_phos"/>
    <property type="match status" value="1"/>
</dbReference>
<evidence type="ECO:0000313" key="4">
    <source>
        <dbReference type="Proteomes" id="UP000268162"/>
    </source>
</evidence>
<dbReference type="AlphaFoldDB" id="A0A4Q0A2D8"/>
<feature type="compositionally biased region" description="Low complexity" evidence="1">
    <location>
        <begin position="266"/>
        <end position="279"/>
    </location>
</feature>
<dbReference type="Proteomes" id="UP000268162">
    <property type="component" value="Unassembled WGS sequence"/>
</dbReference>
<dbReference type="Gene3D" id="3.60.10.10">
    <property type="entry name" value="Endonuclease/exonuclease/phosphatase"/>
    <property type="match status" value="1"/>
</dbReference>
<feature type="region of interest" description="Disordered" evidence="1">
    <location>
        <begin position="231"/>
        <end position="279"/>
    </location>
</feature>
<dbReference type="STRING" id="215637.A0A4Q0A2D8"/>
<sequence>MQWNIERGYELERILAALRTEKPDIAILQELDIGCERSGRTNQLEIIAQEMGYNGGFVAEFEELHCPQTRSARSQGGGFHGNAIFSKYDMDFRVINHRYQPINWARDGAARFQEPRRGQRYTLAATIQPTFPGSESLRPRPIQAYSAHLEVFCGLSHRIAQFAELLEDAYQTSGQYLHQLLFGDMNTLAHSLARLSPKYCQDRFRWRSWGSTEAQWWFDHVLSTHRAPLPPGTPVPVAPITKPDDDQLVSEKPAGSKEVPAASSSTTVTGPDGTTTTTVAPLKESTQTNPHLEKFGTSVFPREVLRMAINPGFSEPWDLNQDNTLQNFYGLYKGKLDWTLLMGFECLSRHMGNENYLASDHKYLIVYLAYKD</sequence>
<keyword evidence="4" id="KW-1185">Reference proteome</keyword>
<dbReference type="SUPFAM" id="SSF56219">
    <property type="entry name" value="DNase I-like"/>
    <property type="match status" value="1"/>
</dbReference>
<dbReference type="EMBL" id="ML002217">
    <property type="protein sequence ID" value="RKP40244.1"/>
    <property type="molecule type" value="Genomic_DNA"/>
</dbReference>
<accession>A0A4Q0A2D8</accession>
<evidence type="ECO:0000259" key="2">
    <source>
        <dbReference type="Pfam" id="PF03372"/>
    </source>
</evidence>
<organism evidence="3 4">
    <name type="scientific">Dimargaris cristalligena</name>
    <dbReference type="NCBI Taxonomy" id="215637"/>
    <lineage>
        <taxon>Eukaryota</taxon>
        <taxon>Fungi</taxon>
        <taxon>Fungi incertae sedis</taxon>
        <taxon>Zoopagomycota</taxon>
        <taxon>Kickxellomycotina</taxon>
        <taxon>Dimargaritomycetes</taxon>
        <taxon>Dimargaritales</taxon>
        <taxon>Dimargaritaceae</taxon>
        <taxon>Dimargaris</taxon>
    </lineage>
</organism>
<evidence type="ECO:0000313" key="3">
    <source>
        <dbReference type="EMBL" id="RKP40244.1"/>
    </source>
</evidence>
<dbReference type="GO" id="GO:0003824">
    <property type="term" value="F:catalytic activity"/>
    <property type="evidence" value="ECO:0007669"/>
    <property type="project" value="InterPro"/>
</dbReference>
<reference evidence="4" key="1">
    <citation type="journal article" date="2018" name="Nat. Microbiol.">
        <title>Leveraging single-cell genomics to expand the fungal tree of life.</title>
        <authorList>
            <person name="Ahrendt S.R."/>
            <person name="Quandt C.A."/>
            <person name="Ciobanu D."/>
            <person name="Clum A."/>
            <person name="Salamov A."/>
            <person name="Andreopoulos B."/>
            <person name="Cheng J.F."/>
            <person name="Woyke T."/>
            <person name="Pelin A."/>
            <person name="Henrissat B."/>
            <person name="Reynolds N.K."/>
            <person name="Benny G.L."/>
            <person name="Smith M.E."/>
            <person name="James T.Y."/>
            <person name="Grigoriev I.V."/>
        </authorList>
    </citation>
    <scope>NUCLEOTIDE SEQUENCE [LARGE SCALE GENOMIC DNA]</scope>
    <source>
        <strain evidence="4">RSA 468</strain>
    </source>
</reference>
<gene>
    <name evidence="3" type="ORF">BJ085DRAFT_32112</name>
</gene>
<dbReference type="InterPro" id="IPR036691">
    <property type="entry name" value="Endo/exonu/phosph_ase_sf"/>
</dbReference>
<name>A0A4Q0A2D8_9FUNG</name>